<proteinExistence type="predicted"/>
<keyword evidence="3" id="KW-1185">Reference proteome</keyword>
<keyword evidence="1" id="KW-0472">Membrane</keyword>
<evidence type="ECO:0000313" key="2">
    <source>
        <dbReference type="EMBL" id="RQY78981.1"/>
    </source>
</evidence>
<dbReference type="EMBL" id="QTPM01000093">
    <property type="protein sequence ID" value="RQY78981.1"/>
    <property type="molecule type" value="Genomic_DNA"/>
</dbReference>
<gene>
    <name evidence="2" type="ORF">DF017_35485</name>
</gene>
<keyword evidence="1" id="KW-0812">Transmembrane</keyword>
<dbReference type="Proteomes" id="UP000281098">
    <property type="component" value="Unassembled WGS sequence"/>
</dbReference>
<feature type="transmembrane region" description="Helical" evidence="1">
    <location>
        <begin position="35"/>
        <end position="55"/>
    </location>
</feature>
<accession>A0ABX9YEH7</accession>
<comment type="caution">
    <text evidence="2">The sequence shown here is derived from an EMBL/GenBank/DDBJ whole genome shotgun (WGS) entry which is preliminary data.</text>
</comment>
<evidence type="ECO:0000256" key="1">
    <source>
        <dbReference type="SAM" id="Phobius"/>
    </source>
</evidence>
<sequence>MIGREIPALAVMLDLDEPTTCLSVAHDWYLVKRVLIGYAGLVELAVLGLLCYLGYFRCRAIVRAA</sequence>
<evidence type="ECO:0000313" key="3">
    <source>
        <dbReference type="Proteomes" id="UP000281098"/>
    </source>
</evidence>
<name>A0ABX9YEH7_9BURK</name>
<protein>
    <submittedName>
        <fullName evidence="2">Uncharacterized protein</fullName>
    </submittedName>
</protein>
<keyword evidence="1" id="KW-1133">Transmembrane helix</keyword>
<reference evidence="2 3" key="1">
    <citation type="submission" date="2018-08" db="EMBL/GenBank/DDBJ databases">
        <title>Comparative analysis of Burkholderia isolates from Puerto Rico.</title>
        <authorList>
            <person name="Hall C."/>
            <person name="Sahl J."/>
            <person name="Wagner D."/>
        </authorList>
    </citation>
    <scope>NUCLEOTIDE SEQUENCE [LARGE SCALE GENOMIC DNA]</scope>
    <source>
        <strain evidence="2 3">Bp8966</strain>
    </source>
</reference>
<organism evidence="2 3">
    <name type="scientific">Burkholderia stagnalis</name>
    <dbReference type="NCBI Taxonomy" id="1503054"/>
    <lineage>
        <taxon>Bacteria</taxon>
        <taxon>Pseudomonadati</taxon>
        <taxon>Pseudomonadota</taxon>
        <taxon>Betaproteobacteria</taxon>
        <taxon>Burkholderiales</taxon>
        <taxon>Burkholderiaceae</taxon>
        <taxon>Burkholderia</taxon>
        <taxon>Burkholderia cepacia complex</taxon>
    </lineage>
</organism>